<accession>E9GSW1</accession>
<dbReference type="AlphaFoldDB" id="E9GSW1"/>
<dbReference type="InParanoid" id="E9GSW1"/>
<sequence length="56" mass="6228">MTFLIQVDEDFVQFSAAGLFKVVIHLVPALAGAPVTYMVILLQTNSDKKTKQKQAY</sequence>
<keyword evidence="1" id="KW-1133">Transmembrane helix</keyword>
<evidence type="ECO:0000313" key="3">
    <source>
        <dbReference type="Proteomes" id="UP000000305"/>
    </source>
</evidence>
<keyword evidence="1" id="KW-0812">Transmembrane</keyword>
<proteinExistence type="predicted"/>
<gene>
    <name evidence="2" type="ORF">DAPPUDRAFT_321432</name>
</gene>
<organism evidence="2 3">
    <name type="scientific">Daphnia pulex</name>
    <name type="common">Water flea</name>
    <dbReference type="NCBI Taxonomy" id="6669"/>
    <lineage>
        <taxon>Eukaryota</taxon>
        <taxon>Metazoa</taxon>
        <taxon>Ecdysozoa</taxon>
        <taxon>Arthropoda</taxon>
        <taxon>Crustacea</taxon>
        <taxon>Branchiopoda</taxon>
        <taxon>Diplostraca</taxon>
        <taxon>Cladocera</taxon>
        <taxon>Anomopoda</taxon>
        <taxon>Daphniidae</taxon>
        <taxon>Daphnia</taxon>
    </lineage>
</organism>
<keyword evidence="3" id="KW-1185">Reference proteome</keyword>
<dbReference type="Proteomes" id="UP000000305">
    <property type="component" value="Unassembled WGS sequence"/>
</dbReference>
<dbReference type="HOGENOM" id="CLU_3016310_0_0_1"/>
<evidence type="ECO:0000313" key="2">
    <source>
        <dbReference type="EMBL" id="EFX77513.1"/>
    </source>
</evidence>
<dbReference type="EMBL" id="GL732562">
    <property type="protein sequence ID" value="EFX77513.1"/>
    <property type="molecule type" value="Genomic_DNA"/>
</dbReference>
<reference evidence="2 3" key="1">
    <citation type="journal article" date="2011" name="Science">
        <title>The ecoresponsive genome of Daphnia pulex.</title>
        <authorList>
            <person name="Colbourne J.K."/>
            <person name="Pfrender M.E."/>
            <person name="Gilbert D."/>
            <person name="Thomas W.K."/>
            <person name="Tucker A."/>
            <person name="Oakley T.H."/>
            <person name="Tokishita S."/>
            <person name="Aerts A."/>
            <person name="Arnold G.J."/>
            <person name="Basu M.K."/>
            <person name="Bauer D.J."/>
            <person name="Caceres C.E."/>
            <person name="Carmel L."/>
            <person name="Casola C."/>
            <person name="Choi J.H."/>
            <person name="Detter J.C."/>
            <person name="Dong Q."/>
            <person name="Dusheyko S."/>
            <person name="Eads B.D."/>
            <person name="Frohlich T."/>
            <person name="Geiler-Samerotte K.A."/>
            <person name="Gerlach D."/>
            <person name="Hatcher P."/>
            <person name="Jogdeo S."/>
            <person name="Krijgsveld J."/>
            <person name="Kriventseva E.V."/>
            <person name="Kultz D."/>
            <person name="Laforsch C."/>
            <person name="Lindquist E."/>
            <person name="Lopez J."/>
            <person name="Manak J.R."/>
            <person name="Muller J."/>
            <person name="Pangilinan J."/>
            <person name="Patwardhan R.P."/>
            <person name="Pitluck S."/>
            <person name="Pritham E.J."/>
            <person name="Rechtsteiner A."/>
            <person name="Rho M."/>
            <person name="Rogozin I.B."/>
            <person name="Sakarya O."/>
            <person name="Salamov A."/>
            <person name="Schaack S."/>
            <person name="Shapiro H."/>
            <person name="Shiga Y."/>
            <person name="Skalitzky C."/>
            <person name="Smith Z."/>
            <person name="Souvorov A."/>
            <person name="Sung W."/>
            <person name="Tang Z."/>
            <person name="Tsuchiya D."/>
            <person name="Tu H."/>
            <person name="Vos H."/>
            <person name="Wang M."/>
            <person name="Wolf Y.I."/>
            <person name="Yamagata H."/>
            <person name="Yamada T."/>
            <person name="Ye Y."/>
            <person name="Shaw J.R."/>
            <person name="Andrews J."/>
            <person name="Crease T.J."/>
            <person name="Tang H."/>
            <person name="Lucas S.M."/>
            <person name="Robertson H.M."/>
            <person name="Bork P."/>
            <person name="Koonin E.V."/>
            <person name="Zdobnov E.M."/>
            <person name="Grigoriev I.V."/>
            <person name="Lynch M."/>
            <person name="Boore J.L."/>
        </authorList>
    </citation>
    <scope>NUCLEOTIDE SEQUENCE [LARGE SCALE GENOMIC DNA]</scope>
</reference>
<feature type="transmembrane region" description="Helical" evidence="1">
    <location>
        <begin position="22"/>
        <end position="42"/>
    </location>
</feature>
<dbReference type="KEGG" id="dpx:DAPPUDRAFT_321432"/>
<name>E9GSW1_DAPPU</name>
<keyword evidence="1" id="KW-0472">Membrane</keyword>
<evidence type="ECO:0000256" key="1">
    <source>
        <dbReference type="SAM" id="Phobius"/>
    </source>
</evidence>
<protein>
    <submittedName>
        <fullName evidence="2">Uncharacterized protein</fullName>
    </submittedName>
</protein>